<dbReference type="InterPro" id="IPR009057">
    <property type="entry name" value="Homeodomain-like_sf"/>
</dbReference>
<dbReference type="InterPro" id="IPR018062">
    <property type="entry name" value="HTH_AraC-typ_CS"/>
</dbReference>
<sequence length="294" mass="33830">MQDVDAARREKREHGTQGFPFQIYSAPQAQDSDLVPYHWHPETEIITVLRGTVMVTIADHRYAGQEGDVFFVSSGQLHEIRGGVDNLFRAFVFPLDFLQFRRTDIAQSELLAPLEEGGLRLPAYVSHETALGQELFRELKKMIRVCADQPFGYQLLVKSALLYLIGQLAAAGKLEQRAQRSGEEYKVQLLRRIVEYLSEHCTERLRLADVSAQFGLSPQYFCSFFKENLGRTLVQHVNFLRIERASRLLRESDLPILEISLSVGFDNVSYFIKRFREVYGCTPTDYRRSVSDRQ</sequence>
<organism evidence="5 8">
    <name type="scientific">Butyricicoccus pullicaecorum</name>
    <dbReference type="NCBI Taxonomy" id="501571"/>
    <lineage>
        <taxon>Bacteria</taxon>
        <taxon>Bacillati</taxon>
        <taxon>Bacillota</taxon>
        <taxon>Clostridia</taxon>
        <taxon>Eubacteriales</taxon>
        <taxon>Butyricicoccaceae</taxon>
        <taxon>Butyricicoccus</taxon>
    </lineage>
</organism>
<dbReference type="PRINTS" id="PR00032">
    <property type="entry name" value="HTHARAC"/>
</dbReference>
<dbReference type="Gene3D" id="2.60.120.10">
    <property type="entry name" value="Jelly Rolls"/>
    <property type="match status" value="1"/>
</dbReference>
<dbReference type="PROSITE" id="PS01124">
    <property type="entry name" value="HTH_ARAC_FAMILY_2"/>
    <property type="match status" value="1"/>
</dbReference>
<gene>
    <name evidence="6" type="ORF">B5F15_10040</name>
    <name evidence="5" type="ORF">B5F17_07525</name>
</gene>
<protein>
    <recommendedName>
        <fullName evidence="4">HTH araC/xylS-type domain-containing protein</fullName>
    </recommendedName>
</protein>
<dbReference type="Proteomes" id="UP000195326">
    <property type="component" value="Unassembled WGS sequence"/>
</dbReference>
<dbReference type="Pfam" id="PF12833">
    <property type="entry name" value="HTH_18"/>
    <property type="match status" value="1"/>
</dbReference>
<keyword evidence="3" id="KW-0804">Transcription</keyword>
<dbReference type="PANTHER" id="PTHR43280">
    <property type="entry name" value="ARAC-FAMILY TRANSCRIPTIONAL REGULATOR"/>
    <property type="match status" value="1"/>
</dbReference>
<evidence type="ECO:0000259" key="4">
    <source>
        <dbReference type="PROSITE" id="PS01124"/>
    </source>
</evidence>
<dbReference type="GO" id="GO:0043565">
    <property type="term" value="F:sequence-specific DNA binding"/>
    <property type="evidence" value="ECO:0007669"/>
    <property type="project" value="InterPro"/>
</dbReference>
<dbReference type="STRING" id="501571.GCA_900143195_00877"/>
<dbReference type="Pfam" id="PF07883">
    <property type="entry name" value="Cupin_2"/>
    <property type="match status" value="1"/>
</dbReference>
<dbReference type="Proteomes" id="UP000195897">
    <property type="component" value="Unassembled WGS sequence"/>
</dbReference>
<dbReference type="RefSeq" id="WP_078689094.1">
    <property type="nucleotide sequence ID" value="NZ_CABKSA010000001.1"/>
</dbReference>
<dbReference type="GO" id="GO:0003700">
    <property type="term" value="F:DNA-binding transcription factor activity"/>
    <property type="evidence" value="ECO:0007669"/>
    <property type="project" value="InterPro"/>
</dbReference>
<proteinExistence type="predicted"/>
<dbReference type="EMBL" id="NFKK01000007">
    <property type="protein sequence ID" value="OUP52826.1"/>
    <property type="molecule type" value="Genomic_DNA"/>
</dbReference>
<dbReference type="InterPro" id="IPR020449">
    <property type="entry name" value="Tscrpt_reg_AraC-type_HTH"/>
</dbReference>
<evidence type="ECO:0000313" key="7">
    <source>
        <dbReference type="Proteomes" id="UP000195326"/>
    </source>
</evidence>
<dbReference type="SUPFAM" id="SSF46689">
    <property type="entry name" value="Homeodomain-like"/>
    <property type="match status" value="2"/>
</dbReference>
<dbReference type="InterPro" id="IPR014710">
    <property type="entry name" value="RmlC-like_jellyroll"/>
</dbReference>
<dbReference type="PROSITE" id="PS00041">
    <property type="entry name" value="HTH_ARAC_FAMILY_1"/>
    <property type="match status" value="1"/>
</dbReference>
<evidence type="ECO:0000256" key="2">
    <source>
        <dbReference type="ARBA" id="ARBA00023125"/>
    </source>
</evidence>
<dbReference type="InterPro" id="IPR018060">
    <property type="entry name" value="HTH_AraC"/>
</dbReference>
<dbReference type="InterPro" id="IPR013096">
    <property type="entry name" value="Cupin_2"/>
</dbReference>
<evidence type="ECO:0000256" key="1">
    <source>
        <dbReference type="ARBA" id="ARBA00023015"/>
    </source>
</evidence>
<dbReference type="AlphaFoldDB" id="A0A1Y4L7V5"/>
<keyword evidence="2" id="KW-0238">DNA-binding</keyword>
<dbReference type="InterPro" id="IPR011051">
    <property type="entry name" value="RmlC_Cupin_sf"/>
</dbReference>
<evidence type="ECO:0000313" key="5">
    <source>
        <dbReference type="EMBL" id="OUP52826.1"/>
    </source>
</evidence>
<dbReference type="EMBL" id="NFKL01000013">
    <property type="protein sequence ID" value="OUP57438.1"/>
    <property type="molecule type" value="Genomic_DNA"/>
</dbReference>
<dbReference type="SMART" id="SM00342">
    <property type="entry name" value="HTH_ARAC"/>
    <property type="match status" value="1"/>
</dbReference>
<accession>A0A1Y4L7V5</accession>
<dbReference type="SUPFAM" id="SSF51182">
    <property type="entry name" value="RmlC-like cupins"/>
    <property type="match status" value="1"/>
</dbReference>
<keyword evidence="1" id="KW-0805">Transcription regulation</keyword>
<dbReference type="PANTHER" id="PTHR43280:SF2">
    <property type="entry name" value="HTH-TYPE TRANSCRIPTIONAL REGULATOR EXSA"/>
    <property type="match status" value="1"/>
</dbReference>
<evidence type="ECO:0000313" key="8">
    <source>
        <dbReference type="Proteomes" id="UP000195897"/>
    </source>
</evidence>
<comment type="caution">
    <text evidence="5">The sequence shown here is derived from an EMBL/GenBank/DDBJ whole genome shotgun (WGS) entry which is preliminary data.</text>
</comment>
<evidence type="ECO:0000313" key="6">
    <source>
        <dbReference type="EMBL" id="OUP57438.1"/>
    </source>
</evidence>
<name>A0A1Y4L7V5_9FIRM</name>
<reference evidence="7 8" key="1">
    <citation type="submission" date="2017-04" db="EMBL/GenBank/DDBJ databases">
        <title>Function of individual gut microbiota members based on whole genome sequencing of pure cultures obtained from chicken caecum.</title>
        <authorList>
            <person name="Medvecky M."/>
            <person name="Cejkova D."/>
            <person name="Polansky O."/>
            <person name="Karasova D."/>
            <person name="Kubasova T."/>
            <person name="Cizek A."/>
            <person name="Rychlik I."/>
        </authorList>
    </citation>
    <scope>NUCLEOTIDE SEQUENCE [LARGE SCALE GENOMIC DNA]</scope>
    <source>
        <strain evidence="7">An179</strain>
        <strain evidence="8">An180</strain>
    </source>
</reference>
<evidence type="ECO:0000256" key="3">
    <source>
        <dbReference type="ARBA" id="ARBA00023163"/>
    </source>
</evidence>
<dbReference type="Gene3D" id="1.10.10.60">
    <property type="entry name" value="Homeodomain-like"/>
    <property type="match status" value="2"/>
</dbReference>
<feature type="domain" description="HTH araC/xylS-type" evidence="4">
    <location>
        <begin position="191"/>
        <end position="289"/>
    </location>
</feature>
<reference evidence="5" key="2">
    <citation type="journal article" date="2018" name="BMC Genomics">
        <title>Whole genome sequencing and function prediction of 133 gut anaerobes isolated from chicken caecum in pure cultures.</title>
        <authorList>
            <person name="Medvecky M."/>
            <person name="Cejkova D."/>
            <person name="Polansky O."/>
            <person name="Karasova D."/>
            <person name="Kubasova T."/>
            <person name="Cizek A."/>
            <person name="Rychlik I."/>
        </authorList>
    </citation>
    <scope>NUCLEOTIDE SEQUENCE</scope>
    <source>
        <strain evidence="6">An179</strain>
        <strain evidence="5">An180</strain>
    </source>
</reference>